<dbReference type="Proteomes" id="UP000887023">
    <property type="component" value="Chromosome"/>
</dbReference>
<evidence type="ECO:0000313" key="1">
    <source>
        <dbReference type="EMBL" id="QXQ15434.1"/>
    </source>
</evidence>
<proteinExistence type="predicted"/>
<keyword evidence="2" id="KW-1185">Reference proteome</keyword>
<evidence type="ECO:0000313" key="2">
    <source>
        <dbReference type="Proteomes" id="UP000887023"/>
    </source>
</evidence>
<protein>
    <submittedName>
        <fullName evidence="1">ESX-1 secretion-associated protein</fullName>
    </submittedName>
</protein>
<dbReference type="RefSeq" id="WP_066468119.1">
    <property type="nucleotide sequence ID" value="NZ_CBCRUZ010000001.1"/>
</dbReference>
<accession>A0ABX8SC43</accession>
<dbReference type="EMBL" id="CP079105">
    <property type="protein sequence ID" value="QXQ15434.1"/>
    <property type="molecule type" value="Genomic_DNA"/>
</dbReference>
<organism evidence="1 2">
    <name type="scientific">Skermania pinensis</name>
    <dbReference type="NCBI Taxonomy" id="39122"/>
    <lineage>
        <taxon>Bacteria</taxon>
        <taxon>Bacillati</taxon>
        <taxon>Actinomycetota</taxon>
        <taxon>Actinomycetes</taxon>
        <taxon>Mycobacteriales</taxon>
        <taxon>Gordoniaceae</taxon>
        <taxon>Skermania</taxon>
    </lineage>
</organism>
<name>A0ABX8SC43_9ACTN</name>
<sequence>MSALTAVPDDIDAYGQSAALAATHIAAAGGADLAAHLAALAPVFGPIGADFLAKFGAVQAEHALSVGHLAAHYAATAAAAHACAAGYRTTDTAIGTALTAVEQVGRR</sequence>
<gene>
    <name evidence="1" type="ORF">KV203_09085</name>
</gene>
<reference evidence="1" key="1">
    <citation type="submission" date="2021-07" db="EMBL/GenBank/DDBJ databases">
        <title>Candidatus Kaistella beijingensis sp. nov. isolated from a municipal wastewater treatment plant is involved in sludge foaming.</title>
        <authorList>
            <person name="Song Y."/>
            <person name="Liu S.-J."/>
        </authorList>
    </citation>
    <scope>NUCLEOTIDE SEQUENCE</scope>
    <source>
        <strain evidence="1">DSM 43998</strain>
    </source>
</reference>